<name>A6KB13_RAT</name>
<organism evidence="1 2">
    <name type="scientific">Rattus norvegicus</name>
    <name type="common">Rat</name>
    <dbReference type="NCBI Taxonomy" id="10116"/>
    <lineage>
        <taxon>Eukaryota</taxon>
        <taxon>Metazoa</taxon>
        <taxon>Chordata</taxon>
        <taxon>Craniata</taxon>
        <taxon>Vertebrata</taxon>
        <taxon>Euteleostomi</taxon>
        <taxon>Mammalia</taxon>
        <taxon>Eutheria</taxon>
        <taxon>Euarchontoglires</taxon>
        <taxon>Glires</taxon>
        <taxon>Rodentia</taxon>
        <taxon>Myomorpha</taxon>
        <taxon>Muroidea</taxon>
        <taxon>Muridae</taxon>
        <taxon>Murinae</taxon>
        <taxon>Rattus</taxon>
    </lineage>
</organism>
<dbReference type="AlphaFoldDB" id="A6KB13"/>
<protein>
    <submittedName>
        <fullName evidence="1">RCG24276</fullName>
    </submittedName>
</protein>
<evidence type="ECO:0000313" key="2">
    <source>
        <dbReference type="Proteomes" id="UP000234681"/>
    </source>
</evidence>
<reference evidence="2" key="1">
    <citation type="submission" date="2005-09" db="EMBL/GenBank/DDBJ databases">
        <authorList>
            <person name="Mural R.J."/>
            <person name="Li P.W."/>
            <person name="Adams M.D."/>
            <person name="Amanatides P.G."/>
            <person name="Baden-Tillson H."/>
            <person name="Barnstead M."/>
            <person name="Chin S.H."/>
            <person name="Dew I."/>
            <person name="Evans C.A."/>
            <person name="Ferriera S."/>
            <person name="Flanigan M."/>
            <person name="Fosler C."/>
            <person name="Glodek A."/>
            <person name="Gu Z."/>
            <person name="Holt R.A."/>
            <person name="Jennings D."/>
            <person name="Kraft C.L."/>
            <person name="Lu F."/>
            <person name="Nguyen T."/>
            <person name="Nusskern D.R."/>
            <person name="Pfannkoch C.M."/>
            <person name="Sitter C."/>
            <person name="Sutton G.G."/>
            <person name="Venter J.C."/>
            <person name="Wang Z."/>
            <person name="Woodage T."/>
            <person name="Zheng X.H."/>
            <person name="Zhong F."/>
        </authorList>
    </citation>
    <scope>NUCLEOTIDE SEQUENCE [LARGE SCALE GENOMIC DNA]</scope>
    <source>
        <strain>BN</strain>
        <strain evidence="2">Sprague-Dawley</strain>
    </source>
</reference>
<proteinExistence type="predicted"/>
<feature type="non-terminal residue" evidence="1">
    <location>
        <position position="56"/>
    </location>
</feature>
<accession>A6KB13</accession>
<dbReference type="EMBL" id="CH474032">
    <property type="protein sequence ID" value="EDL94071.1"/>
    <property type="molecule type" value="Genomic_DNA"/>
</dbReference>
<dbReference type="Proteomes" id="UP000234681">
    <property type="component" value="Chromosome 17"/>
</dbReference>
<evidence type="ECO:0000313" key="1">
    <source>
        <dbReference type="EMBL" id="EDL94071.1"/>
    </source>
</evidence>
<sequence length="56" mass="6073">MFPLCSVLGVIQSFSKSHTGGCAYAVCKPITGLLLYRRDLRIGGGWNQMDTNGIIL</sequence>
<gene>
    <name evidence="1" type="ORF">rCG_24276</name>
</gene>